<keyword evidence="6" id="KW-0067">ATP-binding</keyword>
<dbReference type="AlphaFoldDB" id="A0A060R808"/>
<evidence type="ECO:0000256" key="5">
    <source>
        <dbReference type="ARBA" id="ARBA00022763"/>
    </source>
</evidence>
<evidence type="ECO:0000256" key="3">
    <source>
        <dbReference type="ARBA" id="ARBA00021315"/>
    </source>
</evidence>
<evidence type="ECO:0000256" key="6">
    <source>
        <dbReference type="ARBA" id="ARBA00022840"/>
    </source>
</evidence>
<dbReference type="HOGENOM" id="CLU_018297_3_1_10"/>
<dbReference type="eggNOG" id="COG0497">
    <property type="taxonomic scope" value="Bacteria"/>
</dbReference>
<evidence type="ECO:0000256" key="9">
    <source>
        <dbReference type="PIRNR" id="PIRNR003128"/>
    </source>
</evidence>
<dbReference type="InterPro" id="IPR003395">
    <property type="entry name" value="RecF/RecN/SMC_N"/>
</dbReference>
<evidence type="ECO:0000256" key="4">
    <source>
        <dbReference type="ARBA" id="ARBA00022741"/>
    </source>
</evidence>
<keyword evidence="13" id="KW-1185">Reference proteome</keyword>
<dbReference type="SUPFAM" id="SSF52540">
    <property type="entry name" value="P-loop containing nucleoside triphosphate hydrolases"/>
    <property type="match status" value="1"/>
</dbReference>
<dbReference type="Proteomes" id="UP000027616">
    <property type="component" value="Chromosome I"/>
</dbReference>
<keyword evidence="10" id="KW-0175">Coiled coil</keyword>
<dbReference type="EMBL" id="HG934468">
    <property type="protein sequence ID" value="CDN31536.1"/>
    <property type="molecule type" value="Genomic_DNA"/>
</dbReference>
<keyword evidence="7 9" id="KW-0234">DNA repair</keyword>
<dbReference type="Pfam" id="PF02463">
    <property type="entry name" value="SMC_N"/>
    <property type="match status" value="1"/>
</dbReference>
<comment type="function">
    <text evidence="1 9">May be involved in recombinational repair of damaged DNA.</text>
</comment>
<dbReference type="GO" id="GO:0005524">
    <property type="term" value="F:ATP binding"/>
    <property type="evidence" value="ECO:0007669"/>
    <property type="project" value="UniProtKB-KW"/>
</dbReference>
<dbReference type="PANTHER" id="PTHR11059">
    <property type="entry name" value="DNA REPAIR PROTEIN RECN"/>
    <property type="match status" value="1"/>
</dbReference>
<dbReference type="PANTHER" id="PTHR11059:SF0">
    <property type="entry name" value="DNA REPAIR PROTEIN RECN"/>
    <property type="match status" value="1"/>
</dbReference>
<keyword evidence="4" id="KW-0547">Nucleotide-binding</keyword>
<evidence type="ECO:0000259" key="11">
    <source>
        <dbReference type="Pfam" id="PF02463"/>
    </source>
</evidence>
<accession>A0A060R808</accession>
<name>A0A060R808_9BACT</name>
<dbReference type="InterPro" id="IPR027417">
    <property type="entry name" value="P-loop_NTPase"/>
</dbReference>
<evidence type="ECO:0000256" key="8">
    <source>
        <dbReference type="ARBA" id="ARBA00033408"/>
    </source>
</evidence>
<evidence type="ECO:0000256" key="10">
    <source>
        <dbReference type="SAM" id="Coils"/>
    </source>
</evidence>
<organism evidence="12 13">
    <name type="scientific">Mucinivorans hirudinis</name>
    <dbReference type="NCBI Taxonomy" id="1433126"/>
    <lineage>
        <taxon>Bacteria</taxon>
        <taxon>Pseudomonadati</taxon>
        <taxon>Bacteroidota</taxon>
        <taxon>Bacteroidia</taxon>
        <taxon>Bacteroidales</taxon>
        <taxon>Rikenellaceae</taxon>
        <taxon>Mucinivorans</taxon>
    </lineage>
</organism>
<evidence type="ECO:0000256" key="1">
    <source>
        <dbReference type="ARBA" id="ARBA00003618"/>
    </source>
</evidence>
<dbReference type="InterPro" id="IPR004604">
    <property type="entry name" value="DNA_recomb/repair_RecN"/>
</dbReference>
<dbReference type="GO" id="GO:0009432">
    <property type="term" value="P:SOS response"/>
    <property type="evidence" value="ECO:0007669"/>
    <property type="project" value="TreeGrafter"/>
</dbReference>
<dbReference type="PIRSF" id="PIRSF003128">
    <property type="entry name" value="RecN"/>
    <property type="match status" value="1"/>
</dbReference>
<evidence type="ECO:0000256" key="7">
    <source>
        <dbReference type="ARBA" id="ARBA00023204"/>
    </source>
</evidence>
<evidence type="ECO:0000256" key="2">
    <source>
        <dbReference type="ARBA" id="ARBA00009441"/>
    </source>
</evidence>
<evidence type="ECO:0000313" key="12">
    <source>
        <dbReference type="EMBL" id="CDN31536.1"/>
    </source>
</evidence>
<dbReference type="PATRIC" id="fig|1433126.3.peg.1434"/>
<keyword evidence="5 9" id="KW-0227">DNA damage</keyword>
<feature type="coiled-coil region" evidence="10">
    <location>
        <begin position="325"/>
        <end position="352"/>
    </location>
</feature>
<evidence type="ECO:0000313" key="13">
    <source>
        <dbReference type="Proteomes" id="UP000027616"/>
    </source>
</evidence>
<protein>
    <recommendedName>
        <fullName evidence="3 9">DNA repair protein RecN</fullName>
    </recommendedName>
    <alternativeName>
        <fullName evidence="8 9">Recombination protein N</fullName>
    </alternativeName>
</protein>
<dbReference type="STRING" id="1433126.BN938_1449"/>
<feature type="domain" description="RecF/RecN/SMC N-terminal" evidence="11">
    <location>
        <begin position="1"/>
        <end position="503"/>
    </location>
</feature>
<comment type="similarity">
    <text evidence="2 9">Belongs to the RecN family.</text>
</comment>
<dbReference type="KEGG" id="rbc:BN938_1449"/>
<sequence>MIRELRIENYAIIDSLSIDFAARLNTITGETGAGKSILLGALGLLAGGRAESAAFADNEKNCVIEGVFEIAGEEDFLRDNDIELIGNELIVRRVISPQGRSRAFINDEPVSLSVLKELSSRLVDIHSQHQTLLLNDENFQINIIDQITGYSTDNYKILYKKLKATGKELKLLKEQATAGETRAEFLRYQIEQIEAGGVNPLKISEQEERMRLLENATEIAAALGYTVGALDDEEHGVIIAIKNSLQALSRIRKNFTRADQFYERLNSLYLEAKDLLSEIEQAAEGIEINPAELETIQGQLDSVYKLFHRHNVETAEQLLDFSRAMQAELDGFENIDERVEKLEKEFLIVNNQAFAEAERLNKVRRGACEKIEKEVVAVLCELGIKDARFAIEISDTEELTSTGRNSVRMLFSANAGRALQGIESVASGGEMSRVMLAIKGLVSRSTELTTIVFDEIDTGVSGAVAHKMGEIIERMSARMQVLNITHLPQVASKGENHYLVYKDGSGTHIRKLGVQERIDHIAAMLSGSTVTEAARAQARQLLGWE</sequence>
<dbReference type="GO" id="GO:0043590">
    <property type="term" value="C:bacterial nucleoid"/>
    <property type="evidence" value="ECO:0007669"/>
    <property type="project" value="TreeGrafter"/>
</dbReference>
<dbReference type="CDD" id="cd03241">
    <property type="entry name" value="ABC_RecN"/>
    <property type="match status" value="1"/>
</dbReference>
<dbReference type="Gene3D" id="3.40.50.300">
    <property type="entry name" value="P-loop containing nucleotide triphosphate hydrolases"/>
    <property type="match status" value="2"/>
</dbReference>
<dbReference type="GO" id="GO:0006310">
    <property type="term" value="P:DNA recombination"/>
    <property type="evidence" value="ECO:0007669"/>
    <property type="project" value="InterPro"/>
</dbReference>
<dbReference type="GO" id="GO:0006281">
    <property type="term" value="P:DNA repair"/>
    <property type="evidence" value="ECO:0007669"/>
    <property type="project" value="UniProtKB-KW"/>
</dbReference>
<gene>
    <name evidence="12" type="ORF">BN938_1449</name>
</gene>
<dbReference type="OrthoDB" id="9806954at2"/>
<proteinExistence type="inferred from homology"/>
<reference evidence="12 13" key="1">
    <citation type="journal article" date="2015" name="Genome Announc.">
        <title>Complete Genome Sequence of the Novel Leech Symbiont Mucinivorans hirudinis M3T.</title>
        <authorList>
            <person name="Nelson M.C."/>
            <person name="Bomar L."/>
            <person name="Graf J."/>
        </authorList>
    </citation>
    <scope>NUCLEOTIDE SEQUENCE [LARGE SCALE GENOMIC DNA]</scope>
    <source>
        <strain evidence="13">M3</strain>
    </source>
</reference>